<comment type="caution">
    <text evidence="2">The sequence shown here is derived from an EMBL/GenBank/DDBJ whole genome shotgun (WGS) entry which is preliminary data.</text>
</comment>
<reference evidence="2 3" key="1">
    <citation type="submission" date="2014-07" db="EMBL/GenBank/DDBJ databases">
        <title>Tepidicaulis marinum gen. nov., sp. nov., a novel marine bacterium denitrifying nitrate to nitrous oxide strictly under microaerobic conditions.</title>
        <authorList>
            <person name="Takeuchi M."/>
            <person name="Yamagishi T."/>
            <person name="Kamagata Y."/>
            <person name="Oshima K."/>
            <person name="Hattori M."/>
            <person name="Katayama T."/>
            <person name="Hanada S."/>
            <person name="Tamaki H."/>
            <person name="Marumo K."/>
            <person name="Maeda H."/>
            <person name="Nedachi M."/>
            <person name="Iwasaki W."/>
            <person name="Suwa Y."/>
            <person name="Sakata S."/>
        </authorList>
    </citation>
    <scope>NUCLEOTIDE SEQUENCE [LARGE SCALE GENOMIC DNA]</scope>
    <source>
        <strain evidence="2 3">MA2</strain>
    </source>
</reference>
<dbReference type="EMBL" id="BBIO01000002">
    <property type="protein sequence ID" value="GAK44105.1"/>
    <property type="molecule type" value="Genomic_DNA"/>
</dbReference>
<gene>
    <name evidence="2" type="ORF">M2A_0604</name>
</gene>
<organism evidence="2 3">
    <name type="scientific">Tepidicaulis marinus</name>
    <dbReference type="NCBI Taxonomy" id="1333998"/>
    <lineage>
        <taxon>Bacteria</taxon>
        <taxon>Pseudomonadati</taxon>
        <taxon>Pseudomonadota</taxon>
        <taxon>Alphaproteobacteria</taxon>
        <taxon>Hyphomicrobiales</taxon>
        <taxon>Parvibaculaceae</taxon>
        <taxon>Tepidicaulis</taxon>
    </lineage>
</organism>
<accession>A0A081B7T7</accession>
<dbReference type="eggNOG" id="COG1399">
    <property type="taxonomic scope" value="Bacteria"/>
</dbReference>
<evidence type="ECO:0000256" key="1">
    <source>
        <dbReference type="SAM" id="MobiDB-lite"/>
    </source>
</evidence>
<dbReference type="Pfam" id="PF02620">
    <property type="entry name" value="YceD"/>
    <property type="match status" value="1"/>
</dbReference>
<evidence type="ECO:0000313" key="3">
    <source>
        <dbReference type="Proteomes" id="UP000028702"/>
    </source>
</evidence>
<dbReference type="AlphaFoldDB" id="A0A081B7T7"/>
<keyword evidence="3" id="KW-1185">Reference proteome</keyword>
<evidence type="ECO:0000313" key="2">
    <source>
        <dbReference type="EMBL" id="GAK44105.1"/>
    </source>
</evidence>
<protein>
    <submittedName>
        <fullName evidence="2">Conserved protein</fullName>
    </submittedName>
</protein>
<proteinExistence type="predicted"/>
<dbReference type="InterPro" id="IPR003772">
    <property type="entry name" value="YceD"/>
</dbReference>
<feature type="compositionally biased region" description="Basic and acidic residues" evidence="1">
    <location>
        <begin position="158"/>
        <end position="169"/>
    </location>
</feature>
<feature type="region of interest" description="Disordered" evidence="1">
    <location>
        <begin position="143"/>
        <end position="182"/>
    </location>
</feature>
<dbReference type="Proteomes" id="UP000028702">
    <property type="component" value="Unassembled WGS sequence"/>
</dbReference>
<name>A0A081B7T7_9HYPH</name>
<dbReference type="RefSeq" id="WP_045442780.1">
    <property type="nucleotide sequence ID" value="NZ_BBIO01000002.1"/>
</dbReference>
<dbReference type="STRING" id="1333998.M2A_0604"/>
<sequence>MSRAPEFSYRLEVQDLPSKGVRVKLEADEKERAALAKRLGLVSLDAFKAEAEVKPWRKSGVSVRGHFTAEVTQSCVVTLEPLQDSVSDSFEAYFLPESDLTPVNPQAEIHVDLDDAHDPDPLDDGGIDVGELVSEHLSLAINPYPRKGDAEFSPVVEDDGKTDGKREDNPFAVLGKLRRQDD</sequence>